<gene>
    <name evidence="2" type="ORF">IAA86_01585</name>
</gene>
<accession>A0A9D1FH39</accession>
<dbReference type="SUPFAM" id="SSF81301">
    <property type="entry name" value="Nucleotidyltransferase"/>
    <property type="match status" value="1"/>
</dbReference>
<dbReference type="Gene3D" id="3.30.460.10">
    <property type="entry name" value="Beta Polymerase, domain 2"/>
    <property type="match status" value="1"/>
</dbReference>
<comment type="caution">
    <text evidence="2">The sequence shown here is derived from an EMBL/GenBank/DDBJ whole genome shotgun (WGS) entry which is preliminary data.</text>
</comment>
<dbReference type="InterPro" id="IPR043519">
    <property type="entry name" value="NT_sf"/>
</dbReference>
<dbReference type="Proteomes" id="UP000886865">
    <property type="component" value="Unassembled WGS sequence"/>
</dbReference>
<sequence length="389" mass="43879">MMLKLLNFLNTSNNVVKSKSIYNNALYNNFNLPKLNILDKDCVSFTSRAKEKKQDTSDTVKTTAVGSSSADSKTLKDKKRTITNKLAQNISAMTDAHTRELKYTVGKCLSHLVQNPDLPCNYEHPIYRLEFRTKGANSIREKASQKHLTSKEGVIGNLHDLAGARIIMGTRANGSVEKVLDELSKSVKDGKLKIVEVENHIPTDTKYQYVSQAKLRKLAQISSDRFSIMVPERITRNETGYTAIHMLVEFNDGITGEIQILGKDVALFKELEDISYKVLRAKSVAPKYSEIVDILKPLVPVGTDMSTPENIARAKLRKEFIAYTTAAYKHEREKEGVASKMNTVPKFLTLDEFSRTQRGKIHLTRDMDFNNLYELKTKADGMILSRLPK</sequence>
<evidence type="ECO:0008006" key="4">
    <source>
        <dbReference type="Google" id="ProtNLM"/>
    </source>
</evidence>
<feature type="compositionally biased region" description="Polar residues" evidence="1">
    <location>
        <begin position="59"/>
        <end position="72"/>
    </location>
</feature>
<evidence type="ECO:0000313" key="3">
    <source>
        <dbReference type="Proteomes" id="UP000886865"/>
    </source>
</evidence>
<dbReference type="EMBL" id="DVJQ01000012">
    <property type="protein sequence ID" value="HIS73696.1"/>
    <property type="molecule type" value="Genomic_DNA"/>
</dbReference>
<reference evidence="2" key="1">
    <citation type="submission" date="2020-10" db="EMBL/GenBank/DDBJ databases">
        <authorList>
            <person name="Gilroy R."/>
        </authorList>
    </citation>
    <scope>NUCLEOTIDE SEQUENCE</scope>
    <source>
        <strain evidence="2">CHK152-2871</strain>
    </source>
</reference>
<protein>
    <recommendedName>
        <fullName evidence="4">RelA/SpoT domain-containing protein</fullName>
    </recommendedName>
</protein>
<name>A0A9D1FH39_9BACT</name>
<evidence type="ECO:0000313" key="2">
    <source>
        <dbReference type="EMBL" id="HIS73696.1"/>
    </source>
</evidence>
<reference evidence="2" key="2">
    <citation type="journal article" date="2021" name="PeerJ">
        <title>Extensive microbial diversity within the chicken gut microbiome revealed by metagenomics and culture.</title>
        <authorList>
            <person name="Gilroy R."/>
            <person name="Ravi A."/>
            <person name="Getino M."/>
            <person name="Pursley I."/>
            <person name="Horton D.L."/>
            <person name="Alikhan N.F."/>
            <person name="Baker D."/>
            <person name="Gharbi K."/>
            <person name="Hall N."/>
            <person name="Watson M."/>
            <person name="Adriaenssens E.M."/>
            <person name="Foster-Nyarko E."/>
            <person name="Jarju S."/>
            <person name="Secka A."/>
            <person name="Antonio M."/>
            <person name="Oren A."/>
            <person name="Chaudhuri R.R."/>
            <person name="La Ragione R."/>
            <person name="Hildebrand F."/>
            <person name="Pallen M.J."/>
        </authorList>
    </citation>
    <scope>NUCLEOTIDE SEQUENCE</scope>
    <source>
        <strain evidence="2">CHK152-2871</strain>
    </source>
</reference>
<evidence type="ECO:0000256" key="1">
    <source>
        <dbReference type="SAM" id="MobiDB-lite"/>
    </source>
</evidence>
<proteinExistence type="predicted"/>
<dbReference type="AlphaFoldDB" id="A0A9D1FH39"/>
<feature type="region of interest" description="Disordered" evidence="1">
    <location>
        <begin position="53"/>
        <end position="76"/>
    </location>
</feature>
<organism evidence="2 3">
    <name type="scientific">Candidatus Galligastranaerophilus intestinavium</name>
    <dbReference type="NCBI Taxonomy" id="2840836"/>
    <lineage>
        <taxon>Bacteria</taxon>
        <taxon>Candidatus Galligastranaerophilus</taxon>
    </lineage>
</organism>